<reference evidence="1 2" key="1">
    <citation type="submission" date="2018-03" db="EMBL/GenBank/DDBJ databases">
        <title>Genetic Diversity and Phenotypic Plasticity of AHL Mediated Quorum Sensing in Environmental Strains of Vibrio mediterranei.</title>
        <authorList>
            <person name="Lantoine F."/>
            <person name="Vouve F."/>
        </authorList>
    </citation>
    <scope>NUCLEOTIDE SEQUENCE [LARGE SCALE GENOMIC DNA]</scope>
    <source>
        <strain evidence="1 2">17LN0615E</strain>
    </source>
</reference>
<dbReference type="RefSeq" id="WP_096444453.1">
    <property type="nucleotide sequence ID" value="NZ_NWTN01000047.1"/>
</dbReference>
<proteinExistence type="predicted"/>
<dbReference type="EMBL" id="NWTN01000047">
    <property type="protein sequence ID" value="PRQ64546.1"/>
    <property type="molecule type" value="Genomic_DNA"/>
</dbReference>
<comment type="caution">
    <text evidence="1">The sequence shown here is derived from an EMBL/GenBank/DDBJ whole genome shotgun (WGS) entry which is preliminary data.</text>
</comment>
<gene>
    <name evidence="1" type="ORF">COR51_26990</name>
</gene>
<keyword evidence="2" id="KW-1185">Reference proteome</keyword>
<sequence length="77" mass="9203">MRSKNLKVQGHGGIQEALLFYLLSPEMLLWLAKRSELKRRHLYCAFSTREFPMQVWQKLKHLEVLSISFSDGYTWYP</sequence>
<accession>A0ABX5D7J6</accession>
<organism evidence="1 2">
    <name type="scientific">Vibrio mediterranei</name>
    <dbReference type="NCBI Taxonomy" id="689"/>
    <lineage>
        <taxon>Bacteria</taxon>
        <taxon>Pseudomonadati</taxon>
        <taxon>Pseudomonadota</taxon>
        <taxon>Gammaproteobacteria</taxon>
        <taxon>Vibrionales</taxon>
        <taxon>Vibrionaceae</taxon>
        <taxon>Vibrio</taxon>
    </lineage>
</organism>
<evidence type="ECO:0000313" key="1">
    <source>
        <dbReference type="EMBL" id="PRQ64546.1"/>
    </source>
</evidence>
<name>A0ABX5D7J6_9VIBR</name>
<protein>
    <submittedName>
        <fullName evidence="1">Uncharacterized protein</fullName>
    </submittedName>
</protein>
<dbReference type="Proteomes" id="UP000238163">
    <property type="component" value="Unassembled WGS sequence"/>
</dbReference>
<evidence type="ECO:0000313" key="2">
    <source>
        <dbReference type="Proteomes" id="UP000238163"/>
    </source>
</evidence>